<dbReference type="WBParaSite" id="maker-unitig_28874-snap-gene-0.1-mRNA-1">
    <property type="protein sequence ID" value="maker-unitig_28874-snap-gene-0.1-mRNA-1"/>
    <property type="gene ID" value="maker-unitig_28874-snap-gene-0.1"/>
</dbReference>
<reference evidence="2" key="1">
    <citation type="submission" date="2016-11" db="UniProtKB">
        <authorList>
            <consortium name="WormBaseParasite"/>
        </authorList>
    </citation>
    <scope>IDENTIFICATION</scope>
</reference>
<protein>
    <submittedName>
        <fullName evidence="2">Rubis-subs-bind domain-containing protein</fullName>
    </submittedName>
</protein>
<dbReference type="Proteomes" id="UP000095280">
    <property type="component" value="Unplaced"/>
</dbReference>
<organism evidence="1 2">
    <name type="scientific">Macrostomum lignano</name>
    <dbReference type="NCBI Taxonomy" id="282301"/>
    <lineage>
        <taxon>Eukaryota</taxon>
        <taxon>Metazoa</taxon>
        <taxon>Spiralia</taxon>
        <taxon>Lophotrochozoa</taxon>
        <taxon>Platyhelminthes</taxon>
        <taxon>Rhabditophora</taxon>
        <taxon>Macrostomorpha</taxon>
        <taxon>Macrostomida</taxon>
        <taxon>Macrostomidae</taxon>
        <taxon>Macrostomum</taxon>
    </lineage>
</organism>
<sequence>KSQTASRFESFHSFSNDLTGMDTSNSSIALSTVELTMSGLLASLQRQQSVNERLLSVHDGHCGVLYAVRLRTAGAAELSDRRIVTNILIKNILDSYSVATNTGLWSRLPPEKYSHCCSTLCLPQQPPSLLAAAGGERCEFVRRYLVYSALISGEALDRLAVASSQSK</sequence>
<dbReference type="AlphaFoldDB" id="A0A1I8FCV0"/>
<evidence type="ECO:0000313" key="2">
    <source>
        <dbReference type="WBParaSite" id="maker-unitig_28874-snap-gene-0.1-mRNA-1"/>
    </source>
</evidence>
<accession>A0A1I8FCV0</accession>
<keyword evidence="1" id="KW-1185">Reference proteome</keyword>
<evidence type="ECO:0000313" key="1">
    <source>
        <dbReference type="Proteomes" id="UP000095280"/>
    </source>
</evidence>
<proteinExistence type="predicted"/>
<name>A0A1I8FCV0_9PLAT</name>